<keyword evidence="2" id="KW-1185">Reference proteome</keyword>
<dbReference type="PATRIC" id="fig|45067.4.peg.1949"/>
<dbReference type="Proteomes" id="UP000054869">
    <property type="component" value="Unassembled WGS sequence"/>
</dbReference>
<dbReference type="STRING" id="45067.Llan_1860"/>
<comment type="caution">
    <text evidence="1">The sequence shown here is derived from an EMBL/GenBank/DDBJ whole genome shotgun (WGS) entry which is preliminary data.</text>
</comment>
<dbReference type="EMBL" id="LNYI01000040">
    <property type="protein sequence ID" value="KTD20436.1"/>
    <property type="molecule type" value="Genomic_DNA"/>
</dbReference>
<dbReference type="AlphaFoldDB" id="A0A0W0VK14"/>
<protein>
    <submittedName>
        <fullName evidence="1">Uncharacterized protein</fullName>
    </submittedName>
</protein>
<name>A0A0W0VK14_9GAMM</name>
<dbReference type="eggNOG" id="ENOG5032FVE">
    <property type="taxonomic scope" value="Bacteria"/>
</dbReference>
<organism evidence="1 2">
    <name type="scientific">Legionella lansingensis</name>
    <dbReference type="NCBI Taxonomy" id="45067"/>
    <lineage>
        <taxon>Bacteria</taxon>
        <taxon>Pseudomonadati</taxon>
        <taxon>Pseudomonadota</taxon>
        <taxon>Gammaproteobacteria</taxon>
        <taxon>Legionellales</taxon>
        <taxon>Legionellaceae</taxon>
        <taxon>Legionella</taxon>
    </lineage>
</organism>
<dbReference type="OrthoDB" id="5645602at2"/>
<evidence type="ECO:0000313" key="1">
    <source>
        <dbReference type="EMBL" id="KTD20436.1"/>
    </source>
</evidence>
<sequence>MLTVENIKQLINRCRLISILGLNGISVNIPELKIDILKPPHDFVGVGGNPAIFINQYTYRLLGKKHKNWVVNETIAMKAILLNKPAIEVIGAIVHEVGHAFNVAAKIPNTEANAYIFEIEVMCKLFETKYHLLGKCTSADAEAYFKSRLSYYKMEINDTTLAKLVAGLKCEFDLEPAPPLQKQNPNHLPNLFFPEKFSFFARKHWKAECELIRLKMDSHLPRIVVN</sequence>
<reference evidence="1 2" key="1">
    <citation type="submission" date="2015-11" db="EMBL/GenBank/DDBJ databases">
        <title>Genomic analysis of 38 Legionella species identifies large and diverse effector repertoires.</title>
        <authorList>
            <person name="Burstein D."/>
            <person name="Amaro F."/>
            <person name="Zusman T."/>
            <person name="Lifshitz Z."/>
            <person name="Cohen O."/>
            <person name="Gilbert J.A."/>
            <person name="Pupko T."/>
            <person name="Shuman H.A."/>
            <person name="Segal G."/>
        </authorList>
    </citation>
    <scope>NUCLEOTIDE SEQUENCE [LARGE SCALE GENOMIC DNA]</scope>
    <source>
        <strain evidence="1 2">ATCC 49751</strain>
    </source>
</reference>
<accession>A0A0W0VK14</accession>
<gene>
    <name evidence="1" type="ORF">Llan_1860</name>
</gene>
<evidence type="ECO:0000313" key="2">
    <source>
        <dbReference type="Proteomes" id="UP000054869"/>
    </source>
</evidence>
<dbReference type="RefSeq" id="WP_058387160.1">
    <property type="nucleotide sequence ID" value="NZ_CAAAJD010000025.1"/>
</dbReference>
<proteinExistence type="predicted"/>